<dbReference type="InterPro" id="IPR026502">
    <property type="entry name" value="SLBP1/SLBP2"/>
</dbReference>
<feature type="compositionally biased region" description="Basic and acidic residues" evidence="3">
    <location>
        <begin position="123"/>
        <end position="136"/>
    </location>
</feature>
<reference evidence="5" key="1">
    <citation type="submission" date="2014-12" db="EMBL/GenBank/DDBJ databases">
        <title>Insight into the proteome of Arion vulgaris.</title>
        <authorList>
            <person name="Aradska J."/>
            <person name="Bulat T."/>
            <person name="Smidak R."/>
            <person name="Sarate P."/>
            <person name="Gangsoo J."/>
            <person name="Sialana F."/>
            <person name="Bilban M."/>
            <person name="Lubec G."/>
        </authorList>
    </citation>
    <scope>NUCLEOTIDE SEQUENCE</scope>
    <source>
        <tissue evidence="5">Skin</tissue>
    </source>
</reference>
<feature type="compositionally biased region" description="Basic and acidic residues" evidence="3">
    <location>
        <begin position="357"/>
        <end position="368"/>
    </location>
</feature>
<evidence type="ECO:0000313" key="5">
    <source>
        <dbReference type="EMBL" id="CEK69817.1"/>
    </source>
</evidence>
<feature type="compositionally biased region" description="Basic and acidic residues" evidence="3">
    <location>
        <begin position="97"/>
        <end position="108"/>
    </location>
</feature>
<feature type="domain" description="Histone RNA hairpin-binding protein RNA-binding" evidence="4">
    <location>
        <begin position="262"/>
        <end position="331"/>
    </location>
</feature>
<dbReference type="GO" id="GO:0051028">
    <property type="term" value="P:mRNA transport"/>
    <property type="evidence" value="ECO:0007669"/>
    <property type="project" value="TreeGrafter"/>
</dbReference>
<feature type="compositionally biased region" description="Basic and acidic residues" evidence="3">
    <location>
        <begin position="51"/>
        <end position="62"/>
    </location>
</feature>
<comment type="similarity">
    <text evidence="1">Belongs to the SLBP family.</text>
</comment>
<keyword evidence="2" id="KW-0694">RNA-binding</keyword>
<feature type="compositionally biased region" description="Basic and acidic residues" evidence="3">
    <location>
        <begin position="256"/>
        <end position="272"/>
    </location>
</feature>
<name>A0A0B6ZN51_9EUPU</name>
<feature type="region of interest" description="Disordered" evidence="3">
    <location>
        <begin position="338"/>
        <end position="368"/>
    </location>
</feature>
<dbReference type="PANTHER" id="PTHR17408">
    <property type="entry name" value="HISTONE RNA HAIRPIN-BINDING PROTEIN"/>
    <property type="match status" value="1"/>
</dbReference>
<proteinExistence type="inferred from homology"/>
<evidence type="ECO:0000259" key="4">
    <source>
        <dbReference type="Pfam" id="PF15247"/>
    </source>
</evidence>
<dbReference type="GO" id="GO:0006398">
    <property type="term" value="P:mRNA 3'-end processing by stem-loop binding and cleavage"/>
    <property type="evidence" value="ECO:0007669"/>
    <property type="project" value="TreeGrafter"/>
</dbReference>
<dbReference type="InterPro" id="IPR029344">
    <property type="entry name" value="SLBP_RNA_bind"/>
</dbReference>
<dbReference type="Pfam" id="PF15247">
    <property type="entry name" value="SLBP_RNA_bind"/>
    <property type="match status" value="1"/>
</dbReference>
<feature type="region of interest" description="Disordered" evidence="3">
    <location>
        <begin position="1"/>
        <end position="150"/>
    </location>
</feature>
<feature type="compositionally biased region" description="Basic and acidic residues" evidence="3">
    <location>
        <begin position="213"/>
        <end position="231"/>
    </location>
</feature>
<organism evidence="5">
    <name type="scientific">Arion vulgaris</name>
    <dbReference type="NCBI Taxonomy" id="1028688"/>
    <lineage>
        <taxon>Eukaryota</taxon>
        <taxon>Metazoa</taxon>
        <taxon>Spiralia</taxon>
        <taxon>Lophotrochozoa</taxon>
        <taxon>Mollusca</taxon>
        <taxon>Gastropoda</taxon>
        <taxon>Heterobranchia</taxon>
        <taxon>Euthyneura</taxon>
        <taxon>Panpulmonata</taxon>
        <taxon>Eupulmonata</taxon>
        <taxon>Stylommatophora</taxon>
        <taxon>Helicina</taxon>
        <taxon>Arionoidea</taxon>
        <taxon>Arionidae</taxon>
        <taxon>Arion</taxon>
    </lineage>
</organism>
<evidence type="ECO:0000256" key="3">
    <source>
        <dbReference type="SAM" id="MobiDB-lite"/>
    </source>
</evidence>
<dbReference type="FunFam" id="1.10.8.1120:FF:000001">
    <property type="entry name" value="Histone RNA hairpin-binding protein-like"/>
    <property type="match status" value="1"/>
</dbReference>
<dbReference type="InterPro" id="IPR038294">
    <property type="entry name" value="SLBP_RNA_bind_sf"/>
</dbReference>
<dbReference type="GO" id="GO:0071204">
    <property type="term" value="C:histone pre-mRNA 3'end processing complex"/>
    <property type="evidence" value="ECO:0007669"/>
    <property type="project" value="TreeGrafter"/>
</dbReference>
<feature type="region of interest" description="Disordered" evidence="3">
    <location>
        <begin position="168"/>
        <end position="272"/>
    </location>
</feature>
<evidence type="ECO:0000256" key="1">
    <source>
        <dbReference type="ARBA" id="ARBA00006151"/>
    </source>
</evidence>
<feature type="compositionally biased region" description="Acidic residues" evidence="3">
    <location>
        <begin position="242"/>
        <end position="251"/>
    </location>
</feature>
<protein>
    <recommendedName>
        <fullName evidence="4">Histone RNA hairpin-binding protein RNA-binding domain-containing protein</fullName>
    </recommendedName>
</protein>
<dbReference type="GO" id="GO:0003729">
    <property type="term" value="F:mRNA binding"/>
    <property type="evidence" value="ECO:0007669"/>
    <property type="project" value="InterPro"/>
</dbReference>
<sequence length="368" mass="42698">MTEVEEEPSISWSELTECSDLNFDRDTESKSGLTATTSDDEHQTPRKGIRCKQDKPDSDLRKKLNNNRGVNNRFGHQACTPEDEKHSLTESIKYVQRKRDNDLRNKLNRDRRHGSDGSSGSNWKRDSPSERPKYTERSGGMSPLRSPINRSKPVIIFDLDNSNNFRFTNHRMGGSHKATLPNKKKQDCNDSATSPDEYEKDKSTIESDIPSSSEKHTPVHNRNLRDKDRQSWSRRRLHLQSENDDGSEDTTTENVPEPKEDDKLRLARRDKDISYGKNTKTYQLYREMVPLHKRHTGRHVHPYTPDKYKKCSRRSWDSQIKIWKLALHKWASENNCISDARDESSQKSSSEGPDSLSDPKNHKEDDFM</sequence>
<accession>A0A0B6ZN51</accession>
<gene>
    <name evidence="5" type="primary">ORF71705</name>
</gene>
<dbReference type="PANTHER" id="PTHR17408:SF0">
    <property type="entry name" value="HISTONE RNA HAIRPIN-BINDING PROTEIN"/>
    <property type="match status" value="1"/>
</dbReference>
<dbReference type="Gene3D" id="1.10.8.1120">
    <property type="entry name" value="Histone RNA hairpin-binding protein RNA-binding domain"/>
    <property type="match status" value="1"/>
</dbReference>
<feature type="non-terminal residue" evidence="5">
    <location>
        <position position="368"/>
    </location>
</feature>
<dbReference type="GO" id="GO:0071207">
    <property type="term" value="F:histone pre-mRNA stem-loop binding"/>
    <property type="evidence" value="ECO:0007669"/>
    <property type="project" value="TreeGrafter"/>
</dbReference>
<dbReference type="GO" id="GO:0005737">
    <property type="term" value="C:cytoplasm"/>
    <property type="evidence" value="ECO:0007669"/>
    <property type="project" value="TreeGrafter"/>
</dbReference>
<dbReference type="AlphaFoldDB" id="A0A0B6ZN51"/>
<evidence type="ECO:0000256" key="2">
    <source>
        <dbReference type="ARBA" id="ARBA00022884"/>
    </source>
</evidence>
<dbReference type="EMBL" id="HACG01022952">
    <property type="protein sequence ID" value="CEK69817.1"/>
    <property type="molecule type" value="Transcribed_RNA"/>
</dbReference>